<feature type="repeat" description="MAP" evidence="3">
    <location>
        <begin position="44"/>
        <end position="149"/>
    </location>
</feature>
<reference evidence="8 10" key="2">
    <citation type="submission" date="2017-08" db="EMBL/GenBank/DDBJ databases">
        <title>Draft genome sequences of 64 type strains of genus Staph aureus.</title>
        <authorList>
            <person name="Cole K."/>
            <person name="Golubchik T."/>
            <person name="Russell J."/>
            <person name="Foster D."/>
            <person name="Llewelyn M."/>
            <person name="Wilson D."/>
            <person name="Crook D."/>
            <person name="Paul J."/>
        </authorList>
    </citation>
    <scope>NUCLEOTIDE SEQUENCE [LARGE SCALE GENOMIC DNA]</scope>
    <source>
        <strain evidence="8 10">DSM 28300</strain>
    </source>
</reference>
<feature type="domain" description="MAP" evidence="5">
    <location>
        <begin position="255"/>
        <end position="359"/>
    </location>
</feature>
<dbReference type="EMBL" id="JADAMT010000007">
    <property type="protein sequence ID" value="MBE2128647.1"/>
    <property type="molecule type" value="Genomic_DNA"/>
</dbReference>
<evidence type="ECO:0000256" key="3">
    <source>
        <dbReference type="PROSITE-ProRule" id="PRU00567"/>
    </source>
</evidence>
<dbReference type="InterPro" id="IPR005298">
    <property type="entry name" value="MAP_dom"/>
</dbReference>
<feature type="domain" description="MAP" evidence="5">
    <location>
        <begin position="151"/>
        <end position="254"/>
    </location>
</feature>
<evidence type="ECO:0000313" key="7">
    <source>
        <dbReference type="EMBL" id="MBE2128647.1"/>
    </source>
</evidence>
<evidence type="ECO:0000256" key="2">
    <source>
        <dbReference type="ARBA" id="ARBA00022737"/>
    </source>
</evidence>
<organism evidence="8 10">
    <name type="scientific">Staphylococcus schweitzeri</name>
    <dbReference type="NCBI Taxonomy" id="1654388"/>
    <lineage>
        <taxon>Bacteria</taxon>
        <taxon>Bacillati</taxon>
        <taxon>Bacillota</taxon>
        <taxon>Bacilli</taxon>
        <taxon>Bacillales</taxon>
        <taxon>Staphylococcaceae</taxon>
        <taxon>Staphylococcus</taxon>
    </lineage>
</organism>
<evidence type="ECO:0000259" key="5">
    <source>
        <dbReference type="PROSITE" id="PS51223"/>
    </source>
</evidence>
<gene>
    <name evidence="6" type="primary">map_2</name>
    <name evidence="8" type="ORF">CD116_04570</name>
    <name evidence="6" type="ORF">ERS140147_02065</name>
    <name evidence="7" type="ORF">ILQ21_06280</name>
</gene>
<keyword evidence="1 4" id="KW-0732">Signal</keyword>
<evidence type="ECO:0000256" key="4">
    <source>
        <dbReference type="SAM" id="SignalP"/>
    </source>
</evidence>
<feature type="repeat" description="MAP" evidence="3">
    <location>
        <begin position="360"/>
        <end position="469"/>
    </location>
</feature>
<name>A0A2K4AJI0_9STAP</name>
<feature type="repeat" description="MAP" evidence="3">
    <location>
        <begin position="255"/>
        <end position="359"/>
    </location>
</feature>
<evidence type="ECO:0000256" key="1">
    <source>
        <dbReference type="ARBA" id="ARBA00022729"/>
    </source>
</evidence>
<keyword evidence="11" id="KW-1185">Reference proteome</keyword>
<evidence type="ECO:0000313" key="10">
    <source>
        <dbReference type="Proteomes" id="UP000236395"/>
    </source>
</evidence>
<evidence type="ECO:0000313" key="8">
    <source>
        <dbReference type="EMBL" id="PNZ50138.1"/>
    </source>
</evidence>
<reference evidence="7 11" key="3">
    <citation type="submission" date="2020-10" db="EMBL/GenBank/DDBJ databases">
        <title>Phenotypic and genomic profiling of Staphylococcus argenteus in Canada and the United States and recommendations for clinical result reporting.</title>
        <authorList>
            <person name="Eshaghi A."/>
            <person name="Bommersbach C."/>
            <person name="Zitterman S."/>
            <person name="Burnham C.-A.D."/>
            <person name="Patel R."/>
            <person name="Schuetz A.N."/>
            <person name="Patel S.N."/>
            <person name="Kus J.V."/>
        </authorList>
    </citation>
    <scope>NUCLEOTIDE SEQUENCE [LARGE SCALE GENOMIC DNA]</scope>
    <source>
        <strain evidence="7 11">DSM 28300</strain>
    </source>
</reference>
<dbReference type="Proteomes" id="UP000236395">
    <property type="component" value="Unassembled WGS sequence"/>
</dbReference>
<reference evidence="6 9" key="1">
    <citation type="submission" date="2014-05" db="EMBL/GenBank/DDBJ databases">
        <authorList>
            <person name="Aslett A.Martin."/>
            <person name="De Silva Nishadi"/>
        </authorList>
    </citation>
    <scope>NUCLEOTIDE SEQUENCE [LARGE SCALE GENOMIC DNA]</scope>
</reference>
<evidence type="ECO:0000313" key="9">
    <source>
        <dbReference type="Proteomes" id="UP000044616"/>
    </source>
</evidence>
<feature type="domain" description="MAP" evidence="5">
    <location>
        <begin position="360"/>
        <end position="469"/>
    </location>
</feature>
<keyword evidence="2" id="KW-0677">Repeat</keyword>
<feature type="domain" description="MAP" evidence="5">
    <location>
        <begin position="470"/>
        <end position="570"/>
    </location>
</feature>
<dbReference type="EMBL" id="PPQS01000025">
    <property type="protein sequence ID" value="PNZ50138.1"/>
    <property type="molecule type" value="Genomic_DNA"/>
</dbReference>
<feature type="domain" description="MAP" evidence="5">
    <location>
        <begin position="44"/>
        <end position="149"/>
    </location>
</feature>
<accession>A0A2K4AJI0</accession>
<dbReference type="Proteomes" id="UP000044616">
    <property type="component" value="Unassembled WGS sequence"/>
</dbReference>
<feature type="signal peptide" evidence="4">
    <location>
        <begin position="1"/>
        <end position="23"/>
    </location>
</feature>
<dbReference type="AlphaFoldDB" id="A0A2K4AJI0"/>
<dbReference type="Gene3D" id="3.10.20.120">
    <property type="match status" value="5"/>
</dbReference>
<dbReference type="Pfam" id="PF03642">
    <property type="entry name" value="MAP"/>
    <property type="match status" value="5"/>
</dbReference>
<feature type="chain" id="PRO_5044576723" evidence="4">
    <location>
        <begin position="24"/>
        <end position="570"/>
    </location>
</feature>
<evidence type="ECO:0000313" key="6">
    <source>
        <dbReference type="EMBL" id="CDR28885.1"/>
    </source>
</evidence>
<dbReference type="RefSeq" id="WP_078101754.1">
    <property type="nucleotide sequence ID" value="NZ_CBCSFW010000007.1"/>
</dbReference>
<protein>
    <submittedName>
        <fullName evidence="7">MAP domain-containing protein</fullName>
    </submittedName>
    <submittedName>
        <fullName evidence="6">MHC class II antigen-like protein</fullName>
    </submittedName>
    <submittedName>
        <fullName evidence="8">Protein map</fullName>
    </submittedName>
</protein>
<sequence>MKFKSLITTTVAIGILASSGVNLNQGHANTAYKVPTSSHHSNINNNYNIFYNIDVDGTSLYKLSSFSFSKKEPKIGYSKLTKRVKEALKHDRGINENKLRNVHKATYTVHFKNGTKRVIDLKSNTFSADLINIYDIKNIDINVKTKNVIKEKVSYVPYTISVDGIINYALTDFKFSNKSKLSYDDLTQRIKETLKHDRGINENKLRNAYKATYTVYFKNGSKKVVNLNSNLYIGELINSKNIKKIDINVKTGPKAKTESYVPYTIAVNGTSTPILSELRFTGNHRVSYLDVTKKVKSVLKHDRGIADRELKYAKKATYTVHFKNGKKQEINLNSNINQLDLLYVKDIKKIEITVKTGSKTKAESYVPYTIAVNGTSAPILSKLKISNKQLISYQDLNKIVKSVLKHDRGINDIELKFAKKAKYTVHFKNGKKQVVDLKSNIFTRNLFSTKDIKKIDINVKKHVESNKDHNKVTKVKFPVTIDGHKSAIKSPFVFSNGNNITLNDLSIKLKSALANEEFIKSFDLNISEHAKYKVYFKDGSSEYVDLKSNAQHSKVFKATDIKRVNIELKF</sequence>
<proteinExistence type="predicted"/>
<accession>A0A077VP16</accession>
<dbReference type="PROSITE" id="PS51223">
    <property type="entry name" value="MAP"/>
    <property type="match status" value="5"/>
</dbReference>
<dbReference type="GeneID" id="98346323"/>
<dbReference type="Proteomes" id="UP000596960">
    <property type="component" value="Unassembled WGS sequence"/>
</dbReference>
<evidence type="ECO:0000313" key="11">
    <source>
        <dbReference type="Proteomes" id="UP000596960"/>
    </source>
</evidence>
<feature type="repeat" description="MAP" evidence="3">
    <location>
        <begin position="151"/>
        <end position="254"/>
    </location>
</feature>
<feature type="repeat" description="MAP" evidence="3">
    <location>
        <begin position="470"/>
        <end position="570"/>
    </location>
</feature>
<dbReference type="EMBL" id="CCEH01000019">
    <property type="protein sequence ID" value="CDR28885.1"/>
    <property type="molecule type" value="Genomic_DNA"/>
</dbReference>